<keyword evidence="2" id="KW-1185">Reference proteome</keyword>
<proteinExistence type="predicted"/>
<protein>
    <submittedName>
        <fullName evidence="1">Uncharacterized protein</fullName>
    </submittedName>
</protein>
<evidence type="ECO:0000313" key="1">
    <source>
        <dbReference type="EMBL" id="MBB5427894.1"/>
    </source>
</evidence>
<reference evidence="1 2" key="1">
    <citation type="submission" date="2020-08" db="EMBL/GenBank/DDBJ databases">
        <title>Genomic Encyclopedia of Type Strains, Phase IV (KMG-V): Genome sequencing to study the core and pangenomes of soil and plant-associated prokaryotes.</title>
        <authorList>
            <person name="Whitman W."/>
        </authorList>
    </citation>
    <scope>NUCLEOTIDE SEQUENCE [LARGE SCALE GENOMIC DNA]</scope>
    <source>
        <strain evidence="1 2">JPY158</strain>
    </source>
</reference>
<gene>
    <name evidence="1" type="ORF">HDG40_006077</name>
</gene>
<accession>A0A7W8QCV0</accession>
<dbReference type="RefSeq" id="WP_184132344.1">
    <property type="nucleotide sequence ID" value="NZ_JACHDD010000010.1"/>
</dbReference>
<dbReference type="Proteomes" id="UP000592780">
    <property type="component" value="Unassembled WGS sequence"/>
</dbReference>
<comment type="caution">
    <text evidence="1">The sequence shown here is derived from an EMBL/GenBank/DDBJ whole genome shotgun (WGS) entry which is preliminary data.</text>
</comment>
<evidence type="ECO:0000313" key="2">
    <source>
        <dbReference type="Proteomes" id="UP000592780"/>
    </source>
</evidence>
<organism evidence="1 2">
    <name type="scientific">Paraburkholderia atlantica</name>
    <dbReference type="NCBI Taxonomy" id="2654982"/>
    <lineage>
        <taxon>Bacteria</taxon>
        <taxon>Pseudomonadati</taxon>
        <taxon>Pseudomonadota</taxon>
        <taxon>Betaproteobacteria</taxon>
        <taxon>Burkholderiales</taxon>
        <taxon>Burkholderiaceae</taxon>
        <taxon>Paraburkholderia</taxon>
    </lineage>
</organism>
<dbReference type="AlphaFoldDB" id="A0A7W8QCV0"/>
<name>A0A7W8QCV0_PARAM</name>
<sequence>MNAPLLFQPCADAVYGFPHARLDSFDAQTPVALRDGPPDSPAAGLYAPTFCAPRIAALLGDRRAAFARSPNASPHATSIRCVMTNRPCTRGYSRQHERRAIN</sequence>
<dbReference type="EMBL" id="JACHDD010000010">
    <property type="protein sequence ID" value="MBB5427894.1"/>
    <property type="molecule type" value="Genomic_DNA"/>
</dbReference>